<dbReference type="AlphaFoldDB" id="A0A7X6MND9"/>
<name>A0A7X6MND9_9MYCO</name>
<evidence type="ECO:0000256" key="2">
    <source>
        <dbReference type="ARBA" id="ARBA00022475"/>
    </source>
</evidence>
<feature type="transmembrane region" description="Helical" evidence="6">
    <location>
        <begin position="710"/>
        <end position="734"/>
    </location>
</feature>
<sequence>MSTYLYRLGRFAFSRPWLVISGWLALIAVVAGLLVTNPPKISNEMRINGTPAQEVIDDLAQRMPESSGGQGMIAFAAPEGQRIDSGDNRAALLRAVDSVSHSEHVLDPGALARAEMAKGPASPTLTSAAAIARSQVSAPTAPDTPQPLVVNGQPVPGVLISGDGAAALYQFQFDKQTAELPSGTVENAVDAARDAVTTTGIDVLPSASMVEMPEIVGVGEVVGLAVAALVLVVTLGSLVAAGLPLATALSSVAVGVGGTFLFSHLVNMQSMTAVLALMLGLAVGIDYAMFIVNRQRRLIIDQRLSAAEATGRALGTAGSAVIFAGTTVVIALVALTVVGISLLTPMALAAAATVVVAVIAALTLLPALLGLVGERICSDKTRRKQSTDNDANHRFATAWVGAVLRHRVPVAIGGVVIAALLALPALNMSMGLPAGASYNQGTPQRESYDLVATHYGEGYNGPLVVVAEPAAGNGKLTAADLVDTNNDLRRMAGVESVSLQKVSDNEEFALFSVVPSTGPTDDATAQLVRDIRAHTGSLTELRNVDLGVTGITAMGVDTTDRLAEAVPLYIGVVVGLSLLVLLVVFRSIAVPIKATVGFLLSVLATFGATTALFQWGWFQQLFGLTATGPILSLLPIIVIGVLYGLAMDYQVFLVSSMKEAHVHGHRGDEAVKHGFTQASRVVVAAAVIMMAVFAGFVFNGDPMIKQIGFALAFGVLIDAFVVRMAIVPAVMSMLGEKAWWLPKRLERVMPNLDIEGDQLNKQLAEADSGGRSGLAHR</sequence>
<evidence type="ECO:0000256" key="6">
    <source>
        <dbReference type="SAM" id="Phobius"/>
    </source>
</evidence>
<evidence type="ECO:0000256" key="1">
    <source>
        <dbReference type="ARBA" id="ARBA00004651"/>
    </source>
</evidence>
<evidence type="ECO:0000313" key="9">
    <source>
        <dbReference type="Proteomes" id="UP000518188"/>
    </source>
</evidence>
<dbReference type="PANTHER" id="PTHR33406:SF13">
    <property type="entry name" value="MEMBRANE PROTEIN YDFJ"/>
    <property type="match status" value="1"/>
</dbReference>
<keyword evidence="3 6" id="KW-0812">Transmembrane</keyword>
<dbReference type="Gene3D" id="1.20.1640.10">
    <property type="entry name" value="Multidrug efflux transporter AcrB transmembrane domain"/>
    <property type="match status" value="2"/>
</dbReference>
<organism evidence="8 9">
    <name type="scientific">Mycolicibacterium septicum DSM 44393</name>
    <dbReference type="NCBI Taxonomy" id="1341646"/>
    <lineage>
        <taxon>Bacteria</taxon>
        <taxon>Bacillati</taxon>
        <taxon>Actinomycetota</taxon>
        <taxon>Actinomycetes</taxon>
        <taxon>Mycobacteriales</taxon>
        <taxon>Mycobacteriaceae</taxon>
        <taxon>Mycolicibacterium</taxon>
    </lineage>
</organism>
<feature type="transmembrane region" description="Helical" evidence="6">
    <location>
        <begin position="270"/>
        <end position="292"/>
    </location>
</feature>
<dbReference type="InterPro" id="IPR000731">
    <property type="entry name" value="SSD"/>
</dbReference>
<feature type="transmembrane region" description="Helical" evidence="6">
    <location>
        <begin position="597"/>
        <end position="618"/>
    </location>
</feature>
<feature type="transmembrane region" description="Helical" evidence="6">
    <location>
        <begin position="221"/>
        <end position="250"/>
    </location>
</feature>
<feature type="transmembrane region" description="Helical" evidence="6">
    <location>
        <begin position="346"/>
        <end position="373"/>
    </location>
</feature>
<feature type="transmembrane region" description="Helical" evidence="6">
    <location>
        <begin position="566"/>
        <end position="585"/>
    </location>
</feature>
<evidence type="ECO:0000256" key="3">
    <source>
        <dbReference type="ARBA" id="ARBA00022692"/>
    </source>
</evidence>
<comment type="subcellular location">
    <subcellularLocation>
        <location evidence="1">Cell membrane</location>
        <topology evidence="1">Multi-pass membrane protein</topology>
    </subcellularLocation>
</comment>
<protein>
    <submittedName>
        <fullName evidence="8">MMPL family transporter</fullName>
    </submittedName>
</protein>
<dbReference type="InterPro" id="IPR004869">
    <property type="entry name" value="MMPL_dom"/>
</dbReference>
<feature type="transmembrane region" description="Helical" evidence="6">
    <location>
        <begin position="313"/>
        <end position="340"/>
    </location>
</feature>
<accession>A0A7X6MND9</accession>
<dbReference type="SUPFAM" id="SSF82866">
    <property type="entry name" value="Multidrug efflux transporter AcrB transmembrane domain"/>
    <property type="match status" value="2"/>
</dbReference>
<dbReference type="PANTHER" id="PTHR33406">
    <property type="entry name" value="MEMBRANE PROTEIN MJ1562-RELATED"/>
    <property type="match status" value="1"/>
</dbReference>
<dbReference type="RefSeq" id="WP_044517213.1">
    <property type="nucleotide sequence ID" value="NZ_HG322951.1"/>
</dbReference>
<feature type="transmembrane region" description="Helical" evidence="6">
    <location>
        <begin position="630"/>
        <end position="649"/>
    </location>
</feature>
<gene>
    <name evidence="8" type="ORF">HGA11_10220</name>
</gene>
<comment type="caution">
    <text evidence="8">The sequence shown here is derived from an EMBL/GenBank/DDBJ whole genome shotgun (WGS) entry which is preliminary data.</text>
</comment>
<feature type="transmembrane region" description="Helical" evidence="6">
    <location>
        <begin position="16"/>
        <end position="36"/>
    </location>
</feature>
<evidence type="ECO:0000259" key="7">
    <source>
        <dbReference type="PROSITE" id="PS50156"/>
    </source>
</evidence>
<evidence type="ECO:0000313" key="8">
    <source>
        <dbReference type="EMBL" id="NKZ11353.1"/>
    </source>
</evidence>
<keyword evidence="2" id="KW-1003">Cell membrane</keyword>
<keyword evidence="5 6" id="KW-0472">Membrane</keyword>
<reference evidence="8 9" key="1">
    <citation type="submission" date="2020-04" db="EMBL/GenBank/DDBJ databases">
        <title>MicrobeNet Type strains.</title>
        <authorList>
            <person name="Nicholson A.C."/>
        </authorList>
    </citation>
    <scope>NUCLEOTIDE SEQUENCE [LARGE SCALE GENOMIC DNA]</scope>
    <source>
        <strain evidence="8 9">ATCC 700731</strain>
    </source>
</reference>
<dbReference type="Proteomes" id="UP000518188">
    <property type="component" value="Unassembled WGS sequence"/>
</dbReference>
<dbReference type="PROSITE" id="PS50156">
    <property type="entry name" value="SSD"/>
    <property type="match status" value="1"/>
</dbReference>
<feature type="transmembrane region" description="Helical" evidence="6">
    <location>
        <begin position="408"/>
        <end position="426"/>
    </location>
</feature>
<evidence type="ECO:0000256" key="5">
    <source>
        <dbReference type="ARBA" id="ARBA00023136"/>
    </source>
</evidence>
<keyword evidence="4 6" id="KW-1133">Transmembrane helix</keyword>
<feature type="transmembrane region" description="Helical" evidence="6">
    <location>
        <begin position="681"/>
        <end position="698"/>
    </location>
</feature>
<feature type="domain" description="SSD" evidence="7">
    <location>
        <begin position="245"/>
        <end position="371"/>
    </location>
</feature>
<dbReference type="InterPro" id="IPR050545">
    <property type="entry name" value="Mycobact_MmpL"/>
</dbReference>
<proteinExistence type="predicted"/>
<dbReference type="GO" id="GO:0005886">
    <property type="term" value="C:plasma membrane"/>
    <property type="evidence" value="ECO:0007669"/>
    <property type="project" value="UniProtKB-SubCell"/>
</dbReference>
<dbReference type="Pfam" id="PF03176">
    <property type="entry name" value="MMPL"/>
    <property type="match status" value="2"/>
</dbReference>
<dbReference type="EMBL" id="JAAXPJ010000003">
    <property type="protein sequence ID" value="NKZ11353.1"/>
    <property type="molecule type" value="Genomic_DNA"/>
</dbReference>
<evidence type="ECO:0000256" key="4">
    <source>
        <dbReference type="ARBA" id="ARBA00022989"/>
    </source>
</evidence>